<comment type="caution">
    <text evidence="2">The sequence shown here is derived from an EMBL/GenBank/DDBJ whole genome shotgun (WGS) entry which is preliminary data.</text>
</comment>
<dbReference type="AlphaFoldDB" id="A0A3B0BFJ7"/>
<accession>A0A3B0BFJ7</accession>
<feature type="compositionally biased region" description="Pro residues" evidence="1">
    <location>
        <begin position="146"/>
        <end position="157"/>
    </location>
</feature>
<feature type="region of interest" description="Disordered" evidence="1">
    <location>
        <begin position="134"/>
        <end position="157"/>
    </location>
</feature>
<organism evidence="2 3">
    <name type="scientific">Streptomyces klenkii</name>
    <dbReference type="NCBI Taxonomy" id="1420899"/>
    <lineage>
        <taxon>Bacteria</taxon>
        <taxon>Bacillati</taxon>
        <taxon>Actinomycetota</taxon>
        <taxon>Actinomycetes</taxon>
        <taxon>Kitasatosporales</taxon>
        <taxon>Streptomycetaceae</taxon>
        <taxon>Streptomyces</taxon>
    </lineage>
</organism>
<dbReference type="RefSeq" id="WP_120756125.1">
    <property type="nucleotide sequence ID" value="NZ_RBAM01000006.1"/>
</dbReference>
<evidence type="ECO:0000256" key="1">
    <source>
        <dbReference type="SAM" id="MobiDB-lite"/>
    </source>
</evidence>
<feature type="compositionally biased region" description="Low complexity" evidence="1">
    <location>
        <begin position="135"/>
        <end position="145"/>
    </location>
</feature>
<protein>
    <submittedName>
        <fullName evidence="2">Uncharacterized protein</fullName>
    </submittedName>
</protein>
<dbReference type="OrthoDB" id="3623124at2"/>
<reference evidence="2 3" key="1">
    <citation type="journal article" date="2015" name="Antonie Van Leeuwenhoek">
        <title>Streptomyces klenkii sp. nov., isolated from deep marine sediment.</title>
        <authorList>
            <person name="Veyisoglu A."/>
            <person name="Sahin N."/>
        </authorList>
    </citation>
    <scope>NUCLEOTIDE SEQUENCE [LARGE SCALE GENOMIC DNA]</scope>
    <source>
        <strain evidence="2 3">KCTC 29202</strain>
    </source>
</reference>
<evidence type="ECO:0000313" key="3">
    <source>
        <dbReference type="Proteomes" id="UP000270343"/>
    </source>
</evidence>
<proteinExistence type="predicted"/>
<gene>
    <name evidence="2" type="ORF">D7231_15990</name>
</gene>
<sequence>MISLDEHLTGQWCSAPFDAGAMETSELVFLADGRGWSRFDSISGELSIGRFAWCHSSPGLLELHYTWRVNGRWSPSGDGFETVDDSGPDDELIRTAYRIGTEQAPLSSAPVTALLLGVPVECAEAFARGRRVMTPADDPSSAAAPYAPPVHPASPVR</sequence>
<dbReference type="EMBL" id="RBAM01000006">
    <property type="protein sequence ID" value="RKN71512.1"/>
    <property type="molecule type" value="Genomic_DNA"/>
</dbReference>
<evidence type="ECO:0000313" key="2">
    <source>
        <dbReference type="EMBL" id="RKN71512.1"/>
    </source>
</evidence>
<name>A0A3B0BFJ7_9ACTN</name>
<dbReference type="Proteomes" id="UP000270343">
    <property type="component" value="Unassembled WGS sequence"/>
</dbReference>
<keyword evidence="3" id="KW-1185">Reference proteome</keyword>